<gene>
    <name evidence="2" type="ORF">GCM10010358_66010</name>
</gene>
<feature type="domain" description="HTH merR-type" evidence="1">
    <location>
        <begin position="1"/>
        <end position="36"/>
    </location>
</feature>
<comment type="caution">
    <text evidence="2">The sequence shown here is derived from an EMBL/GenBank/DDBJ whole genome shotgun (WGS) entry which is preliminary data.</text>
</comment>
<protein>
    <recommendedName>
        <fullName evidence="1">HTH merR-type domain-containing protein</fullName>
    </recommendedName>
</protein>
<dbReference type="InterPro" id="IPR000551">
    <property type="entry name" value="MerR-type_HTH_dom"/>
</dbReference>
<organism evidence="2 3">
    <name type="scientific">Streptomyces minutiscleroticus</name>
    <dbReference type="NCBI Taxonomy" id="68238"/>
    <lineage>
        <taxon>Bacteria</taxon>
        <taxon>Bacillati</taxon>
        <taxon>Actinomycetota</taxon>
        <taxon>Actinomycetes</taxon>
        <taxon>Kitasatosporales</taxon>
        <taxon>Streptomycetaceae</taxon>
        <taxon>Streptomyces</taxon>
    </lineage>
</organism>
<dbReference type="Proteomes" id="UP000619244">
    <property type="component" value="Unassembled WGS sequence"/>
</dbReference>
<dbReference type="GO" id="GO:0006355">
    <property type="term" value="P:regulation of DNA-templated transcription"/>
    <property type="evidence" value="ECO:0007669"/>
    <property type="project" value="InterPro"/>
</dbReference>
<accession>A0A918NWQ7</accession>
<dbReference type="InterPro" id="IPR009061">
    <property type="entry name" value="DNA-bd_dom_put_sf"/>
</dbReference>
<sequence>MRIGEVAAKAGVGVRVLRSYEQQDLLHSIRSPGGRRQDPAGAVERVGLIQQLCAAGLPSRIVREVLPFAGSGEVSPRLLELLGPNVTAWIGRWRTCDSA</sequence>
<dbReference type="Gene3D" id="1.10.1660.10">
    <property type="match status" value="1"/>
</dbReference>
<dbReference type="RefSeq" id="WP_229919687.1">
    <property type="nucleotide sequence ID" value="NZ_BMVU01000049.1"/>
</dbReference>
<name>A0A918NWQ7_9ACTN</name>
<dbReference type="EMBL" id="BMVU01000049">
    <property type="protein sequence ID" value="GGY03043.1"/>
    <property type="molecule type" value="Genomic_DNA"/>
</dbReference>
<dbReference type="Pfam" id="PF13411">
    <property type="entry name" value="MerR_1"/>
    <property type="match status" value="1"/>
</dbReference>
<dbReference type="PROSITE" id="PS50937">
    <property type="entry name" value="HTH_MERR_2"/>
    <property type="match status" value="1"/>
</dbReference>
<keyword evidence="3" id="KW-1185">Reference proteome</keyword>
<evidence type="ECO:0000313" key="3">
    <source>
        <dbReference type="Proteomes" id="UP000619244"/>
    </source>
</evidence>
<dbReference type="SMART" id="SM00422">
    <property type="entry name" value="HTH_MERR"/>
    <property type="match status" value="1"/>
</dbReference>
<evidence type="ECO:0000313" key="2">
    <source>
        <dbReference type="EMBL" id="GGY03043.1"/>
    </source>
</evidence>
<dbReference type="SUPFAM" id="SSF46955">
    <property type="entry name" value="Putative DNA-binding domain"/>
    <property type="match status" value="1"/>
</dbReference>
<proteinExistence type="predicted"/>
<reference evidence="2" key="1">
    <citation type="journal article" date="2014" name="Int. J. Syst. Evol. Microbiol.">
        <title>Complete genome sequence of Corynebacterium casei LMG S-19264T (=DSM 44701T), isolated from a smear-ripened cheese.</title>
        <authorList>
            <consortium name="US DOE Joint Genome Institute (JGI-PGF)"/>
            <person name="Walter F."/>
            <person name="Albersmeier A."/>
            <person name="Kalinowski J."/>
            <person name="Ruckert C."/>
        </authorList>
    </citation>
    <scope>NUCLEOTIDE SEQUENCE</scope>
    <source>
        <strain evidence="2">JCM 4790</strain>
    </source>
</reference>
<dbReference type="GO" id="GO:0003677">
    <property type="term" value="F:DNA binding"/>
    <property type="evidence" value="ECO:0007669"/>
    <property type="project" value="InterPro"/>
</dbReference>
<dbReference type="AlphaFoldDB" id="A0A918NWQ7"/>
<evidence type="ECO:0000259" key="1">
    <source>
        <dbReference type="PROSITE" id="PS50937"/>
    </source>
</evidence>
<reference evidence="2" key="2">
    <citation type="submission" date="2020-09" db="EMBL/GenBank/DDBJ databases">
        <authorList>
            <person name="Sun Q."/>
            <person name="Ohkuma M."/>
        </authorList>
    </citation>
    <scope>NUCLEOTIDE SEQUENCE</scope>
    <source>
        <strain evidence="2">JCM 4790</strain>
    </source>
</reference>